<gene>
    <name evidence="2" type="ORF">BP6252_08230</name>
</gene>
<dbReference type="OrthoDB" id="5216128at2759"/>
<protein>
    <submittedName>
        <fullName evidence="2">Uncharacterized protein</fullName>
    </submittedName>
</protein>
<keyword evidence="1" id="KW-1133">Transmembrane helix</keyword>
<feature type="transmembrane region" description="Helical" evidence="1">
    <location>
        <begin position="112"/>
        <end position="131"/>
    </location>
</feature>
<evidence type="ECO:0000313" key="3">
    <source>
        <dbReference type="Proteomes" id="UP000256645"/>
    </source>
</evidence>
<proteinExistence type="predicted"/>
<evidence type="ECO:0000256" key="1">
    <source>
        <dbReference type="SAM" id="Phobius"/>
    </source>
</evidence>
<keyword evidence="1" id="KW-0472">Membrane</keyword>
<comment type="caution">
    <text evidence="2">The sequence shown here is derived from an EMBL/GenBank/DDBJ whole genome shotgun (WGS) entry which is preliminary data.</text>
</comment>
<keyword evidence="1" id="KW-0812">Transmembrane</keyword>
<feature type="transmembrane region" description="Helical" evidence="1">
    <location>
        <begin position="84"/>
        <end position="106"/>
    </location>
</feature>
<dbReference type="AlphaFoldDB" id="A0A3D8R5H9"/>
<accession>A0A3D8R5H9</accession>
<dbReference type="EMBL" id="PDLM01000009">
    <property type="protein sequence ID" value="RDW69210.1"/>
    <property type="molecule type" value="Genomic_DNA"/>
</dbReference>
<evidence type="ECO:0000313" key="2">
    <source>
        <dbReference type="EMBL" id="RDW69210.1"/>
    </source>
</evidence>
<dbReference type="Proteomes" id="UP000256645">
    <property type="component" value="Unassembled WGS sequence"/>
</dbReference>
<dbReference type="InterPro" id="IPR025363">
    <property type="entry name" value="DUF4267"/>
</dbReference>
<name>A0A3D8R5H9_9HELO</name>
<organism evidence="2 3">
    <name type="scientific">Coleophoma cylindrospora</name>
    <dbReference type="NCBI Taxonomy" id="1849047"/>
    <lineage>
        <taxon>Eukaryota</taxon>
        <taxon>Fungi</taxon>
        <taxon>Dikarya</taxon>
        <taxon>Ascomycota</taxon>
        <taxon>Pezizomycotina</taxon>
        <taxon>Leotiomycetes</taxon>
        <taxon>Helotiales</taxon>
        <taxon>Dermateaceae</taxon>
        <taxon>Coleophoma</taxon>
    </lineage>
</organism>
<dbReference type="Pfam" id="PF14087">
    <property type="entry name" value="DUF4267"/>
    <property type="match status" value="1"/>
</dbReference>
<keyword evidence="3" id="KW-1185">Reference proteome</keyword>
<sequence length="132" mass="13880">MFILSSQSLLLPRIAAGVGAMPLLIGINGLLRPQAVFASVDFPTPTTPEAQRLADAMIRLLSARNIVIGLTTSAIWYRGDRKLLGWAMMILGIFPAIDGAVSLDLIGGGLKHHLPVVPVVFGLGAGLLGWLG</sequence>
<reference evidence="2 3" key="1">
    <citation type="journal article" date="2018" name="IMA Fungus">
        <title>IMA Genome-F 9: Draft genome sequence of Annulohypoxylon stygium, Aspergillus mulundensis, Berkeleyomyces basicola (syn. Thielaviopsis basicola), Ceratocystis smalleyi, two Cercospora beticola strains, Coleophoma cylindrospora, Fusarium fracticaudum, Phialophora cf. hyalina, and Morchella septimelata.</title>
        <authorList>
            <person name="Wingfield B.D."/>
            <person name="Bills G.F."/>
            <person name="Dong Y."/>
            <person name="Huang W."/>
            <person name="Nel W.J."/>
            <person name="Swalarsk-Parry B.S."/>
            <person name="Vaghefi N."/>
            <person name="Wilken P.M."/>
            <person name="An Z."/>
            <person name="de Beer Z.W."/>
            <person name="De Vos L."/>
            <person name="Chen L."/>
            <person name="Duong T.A."/>
            <person name="Gao Y."/>
            <person name="Hammerbacher A."/>
            <person name="Kikkert J.R."/>
            <person name="Li Y."/>
            <person name="Li H."/>
            <person name="Li K."/>
            <person name="Li Q."/>
            <person name="Liu X."/>
            <person name="Ma X."/>
            <person name="Naidoo K."/>
            <person name="Pethybridge S.J."/>
            <person name="Sun J."/>
            <person name="Steenkamp E.T."/>
            <person name="van der Nest M.A."/>
            <person name="van Wyk S."/>
            <person name="Wingfield M.J."/>
            <person name="Xiong C."/>
            <person name="Yue Q."/>
            <person name="Zhang X."/>
        </authorList>
    </citation>
    <scope>NUCLEOTIDE SEQUENCE [LARGE SCALE GENOMIC DNA]</scope>
    <source>
        <strain evidence="2 3">BP6252</strain>
    </source>
</reference>